<keyword evidence="3" id="KW-1185">Reference proteome</keyword>
<evidence type="ECO:0000256" key="2">
    <source>
        <dbReference type="ARBA" id="ARBA00022803"/>
    </source>
</evidence>
<dbReference type="PANTHER" id="PTHR16263:SF4">
    <property type="entry name" value="TETRATRICOPEPTIDE REPEAT PROTEIN 38"/>
    <property type="match status" value="1"/>
</dbReference>
<sequence>MGQILDCGLTAVGTASSIRIDDDFKETCNQMQVTANVLGNEREMLHAEAILNFAHGNLSMAAKKWEDLISKYPNDMLAVKFGHDTYFYVGIFWHGMCAFGLEKCDDYIEAEKQARKVN</sequence>
<dbReference type="Proteomes" id="UP000046393">
    <property type="component" value="Unplaced"/>
</dbReference>
<organism evidence="3 4">
    <name type="scientific">Syphacia muris</name>
    <dbReference type="NCBI Taxonomy" id="451379"/>
    <lineage>
        <taxon>Eukaryota</taxon>
        <taxon>Metazoa</taxon>
        <taxon>Ecdysozoa</taxon>
        <taxon>Nematoda</taxon>
        <taxon>Chromadorea</taxon>
        <taxon>Rhabditida</taxon>
        <taxon>Spirurina</taxon>
        <taxon>Oxyuridomorpha</taxon>
        <taxon>Oxyuroidea</taxon>
        <taxon>Oxyuridae</taxon>
        <taxon>Syphacia</taxon>
    </lineage>
</organism>
<dbReference type="InterPro" id="IPR033891">
    <property type="entry name" value="TTC38"/>
</dbReference>
<evidence type="ECO:0000313" key="4">
    <source>
        <dbReference type="WBParaSite" id="SMUV_0000388701-mRNA-1"/>
    </source>
</evidence>
<proteinExistence type="predicted"/>
<name>A0A0N5AHN0_9BILA</name>
<keyword evidence="1" id="KW-0677">Repeat</keyword>
<protein>
    <submittedName>
        <fullName evidence="4">TPR_REGION domain-containing protein</fullName>
    </submittedName>
</protein>
<dbReference type="PANTHER" id="PTHR16263">
    <property type="entry name" value="TETRATRICOPEPTIDE REPEAT PROTEIN 38"/>
    <property type="match status" value="1"/>
</dbReference>
<dbReference type="AlphaFoldDB" id="A0A0N5AHN0"/>
<keyword evidence="2" id="KW-0802">TPR repeat</keyword>
<dbReference type="WBParaSite" id="SMUV_0000388701-mRNA-1">
    <property type="protein sequence ID" value="SMUV_0000388701-mRNA-1"/>
    <property type="gene ID" value="SMUV_0000388701"/>
</dbReference>
<evidence type="ECO:0000313" key="3">
    <source>
        <dbReference type="Proteomes" id="UP000046393"/>
    </source>
</evidence>
<accession>A0A0N5AHN0</accession>
<reference evidence="4" key="1">
    <citation type="submission" date="2017-02" db="UniProtKB">
        <authorList>
            <consortium name="WormBaseParasite"/>
        </authorList>
    </citation>
    <scope>IDENTIFICATION</scope>
</reference>
<evidence type="ECO:0000256" key="1">
    <source>
        <dbReference type="ARBA" id="ARBA00022737"/>
    </source>
</evidence>